<name>X1S210_9ZZZZ</name>
<gene>
    <name evidence="2" type="ORF">S12H4_19991</name>
</gene>
<feature type="transmembrane region" description="Helical" evidence="1">
    <location>
        <begin position="42"/>
        <end position="66"/>
    </location>
</feature>
<comment type="caution">
    <text evidence="2">The sequence shown here is derived from an EMBL/GenBank/DDBJ whole genome shotgun (WGS) entry which is preliminary data.</text>
</comment>
<keyword evidence="1" id="KW-1133">Transmembrane helix</keyword>
<dbReference type="AlphaFoldDB" id="X1S210"/>
<dbReference type="EMBL" id="BARW01010067">
    <property type="protein sequence ID" value="GAI86918.1"/>
    <property type="molecule type" value="Genomic_DNA"/>
</dbReference>
<protein>
    <submittedName>
        <fullName evidence="2">Uncharacterized protein</fullName>
    </submittedName>
</protein>
<organism evidence="2">
    <name type="scientific">marine sediment metagenome</name>
    <dbReference type="NCBI Taxonomy" id="412755"/>
    <lineage>
        <taxon>unclassified sequences</taxon>
        <taxon>metagenomes</taxon>
        <taxon>ecological metagenomes</taxon>
    </lineage>
</organism>
<proteinExistence type="predicted"/>
<feature type="transmembrane region" description="Helical" evidence="1">
    <location>
        <begin position="12"/>
        <end position="30"/>
    </location>
</feature>
<accession>X1S210</accession>
<reference evidence="2" key="1">
    <citation type="journal article" date="2014" name="Front. Microbiol.">
        <title>High frequency of phylogenetically diverse reductive dehalogenase-homologous genes in deep subseafloor sedimentary metagenomes.</title>
        <authorList>
            <person name="Kawai M."/>
            <person name="Futagami T."/>
            <person name="Toyoda A."/>
            <person name="Takaki Y."/>
            <person name="Nishi S."/>
            <person name="Hori S."/>
            <person name="Arai W."/>
            <person name="Tsubouchi T."/>
            <person name="Morono Y."/>
            <person name="Uchiyama I."/>
            <person name="Ito T."/>
            <person name="Fujiyama A."/>
            <person name="Inagaki F."/>
            <person name="Takami H."/>
        </authorList>
    </citation>
    <scope>NUCLEOTIDE SEQUENCE</scope>
    <source>
        <strain evidence="2">Expedition CK06-06</strain>
    </source>
</reference>
<feature type="non-terminal residue" evidence="2">
    <location>
        <position position="1"/>
    </location>
</feature>
<keyword evidence="1" id="KW-0812">Transmembrane</keyword>
<evidence type="ECO:0000313" key="2">
    <source>
        <dbReference type="EMBL" id="GAI86918.1"/>
    </source>
</evidence>
<keyword evidence="1" id="KW-0472">Membrane</keyword>
<evidence type="ECO:0000256" key="1">
    <source>
        <dbReference type="SAM" id="Phobius"/>
    </source>
</evidence>
<sequence length="77" mass="8721">TQLKETIIHVYWRCLTGFFVGYVFGYSYMFNLMGEFNLTFPIVWGAINGLGIGAILFCISFSAIVITNMLNSQTRPL</sequence>